<dbReference type="InterPro" id="IPR053206">
    <property type="entry name" value="Dimeric_xanthone_biosynth"/>
</dbReference>
<accession>A0A9N9YXQ8</accession>
<reference evidence="2 3" key="2">
    <citation type="submission" date="2021-10" db="EMBL/GenBank/DDBJ databases">
        <authorList>
            <person name="Piombo E."/>
        </authorList>
    </citation>
    <scope>NUCLEOTIDE SEQUENCE [LARGE SCALE GENOMIC DNA]</scope>
</reference>
<organism evidence="2 3">
    <name type="scientific">Clonostachys solani</name>
    <dbReference type="NCBI Taxonomy" id="160281"/>
    <lineage>
        <taxon>Eukaryota</taxon>
        <taxon>Fungi</taxon>
        <taxon>Dikarya</taxon>
        <taxon>Ascomycota</taxon>
        <taxon>Pezizomycotina</taxon>
        <taxon>Sordariomycetes</taxon>
        <taxon>Hypocreomycetidae</taxon>
        <taxon>Hypocreales</taxon>
        <taxon>Bionectriaceae</taxon>
        <taxon>Clonostachys</taxon>
    </lineage>
</organism>
<gene>
    <name evidence="2" type="ORF">CSOL1703_00009704</name>
</gene>
<dbReference type="EMBL" id="CABFOC020000003">
    <property type="protein sequence ID" value="CAH0043844.1"/>
    <property type="molecule type" value="Genomic_DNA"/>
</dbReference>
<dbReference type="Pfam" id="PF01814">
    <property type="entry name" value="Hemerythrin"/>
    <property type="match status" value="1"/>
</dbReference>
<feature type="domain" description="Hemerythrin-like" evidence="1">
    <location>
        <begin position="41"/>
        <end position="161"/>
    </location>
</feature>
<reference evidence="3" key="1">
    <citation type="submission" date="2019-06" db="EMBL/GenBank/DDBJ databases">
        <authorList>
            <person name="Broberg M."/>
        </authorList>
    </citation>
    <scope>NUCLEOTIDE SEQUENCE [LARGE SCALE GENOMIC DNA]</scope>
</reference>
<dbReference type="AlphaFoldDB" id="A0A9N9YXQ8"/>
<protein>
    <recommendedName>
        <fullName evidence="1">Hemerythrin-like domain-containing protein</fullName>
    </recommendedName>
</protein>
<dbReference type="PANTHER" id="PTHR38048:SF2">
    <property type="entry name" value="HEMERYTHRIN-LIKE DOMAIN-CONTAINING PROTEIN"/>
    <property type="match status" value="1"/>
</dbReference>
<comment type="caution">
    <text evidence="2">The sequence shown here is derived from an EMBL/GenBank/DDBJ whole genome shotgun (WGS) entry which is preliminary data.</text>
</comment>
<evidence type="ECO:0000313" key="2">
    <source>
        <dbReference type="EMBL" id="CAH0043844.1"/>
    </source>
</evidence>
<sequence>MSASTPTSKPWADQPLALIPTPAFLTKQHNMWISGASHMCNVHNVIFRGYNSIYLQAPHVQEADMDAFLGYCRAWCKLVTTHAEEEESNYFPEAEKLLGDSVFEQTHEEHDAFMPLLQAFQQYLDSLENGSHLSSDKLLSLMSAFQQPFELHFRNEIKLIASLATHPNAPSEGSSEQIEAEKKFDKWGSSSVTRSGITDVLMFFLYNLDSSYEDGLWKDWPEIPGPVRWLMPRVIGGWHRQWWKFASCNADGKRKELCLP</sequence>
<evidence type="ECO:0000313" key="3">
    <source>
        <dbReference type="Proteomes" id="UP000775872"/>
    </source>
</evidence>
<keyword evidence="3" id="KW-1185">Reference proteome</keyword>
<dbReference type="PANTHER" id="PTHR38048">
    <property type="entry name" value="EXPRESSED PROTEIN"/>
    <property type="match status" value="1"/>
</dbReference>
<dbReference type="OrthoDB" id="58416at2759"/>
<dbReference type="InterPro" id="IPR012312">
    <property type="entry name" value="Hemerythrin-like"/>
</dbReference>
<dbReference type="Proteomes" id="UP000775872">
    <property type="component" value="Unassembled WGS sequence"/>
</dbReference>
<proteinExistence type="predicted"/>
<name>A0A9N9YXQ8_9HYPO</name>
<dbReference type="Gene3D" id="1.20.120.520">
    <property type="entry name" value="nmb1532 protein domain like"/>
    <property type="match status" value="1"/>
</dbReference>
<evidence type="ECO:0000259" key="1">
    <source>
        <dbReference type="Pfam" id="PF01814"/>
    </source>
</evidence>